<feature type="domain" description="Gliding motility-associated protein GldM N-terminal" evidence="2">
    <location>
        <begin position="30"/>
        <end position="233"/>
    </location>
</feature>
<evidence type="ECO:0000259" key="3">
    <source>
        <dbReference type="Pfam" id="PF21601"/>
    </source>
</evidence>
<feature type="domain" description="Gliding motility-associated protein GldM first immunoglobulin-like" evidence="3">
    <location>
        <begin position="237"/>
        <end position="335"/>
    </location>
</feature>
<dbReference type="EMBL" id="PDUD01000045">
    <property type="protein sequence ID" value="PHN02038.1"/>
    <property type="molecule type" value="Genomic_DNA"/>
</dbReference>
<proteinExistence type="predicted"/>
<comment type="caution">
    <text evidence="5">The sequence shown here is derived from an EMBL/GenBank/DDBJ whole genome shotgun (WGS) entry which is preliminary data.</text>
</comment>
<protein>
    <recommendedName>
        <fullName evidence="7">Gliding motility protein GldM</fullName>
    </recommendedName>
</protein>
<organism evidence="5 6">
    <name type="scientific">Flavilitoribacter nigricans (strain ATCC 23147 / DSM 23189 / NBRC 102662 / NCIMB 1420 / SS-2)</name>
    <name type="common">Lewinella nigricans</name>
    <dbReference type="NCBI Taxonomy" id="1122177"/>
    <lineage>
        <taxon>Bacteria</taxon>
        <taxon>Pseudomonadati</taxon>
        <taxon>Bacteroidota</taxon>
        <taxon>Saprospiria</taxon>
        <taxon>Saprospirales</taxon>
        <taxon>Lewinellaceae</taxon>
        <taxon>Flavilitoribacter</taxon>
    </lineage>
</organism>
<dbReference type="InterPro" id="IPR022720">
    <property type="entry name" value="Motility-assoc_prot_GldM_N"/>
</dbReference>
<dbReference type="InterPro" id="IPR022719">
    <property type="entry name" value="Motility-assoc_prot_GldM_C"/>
</dbReference>
<sequence length="527" mass="57846">MSIPKEPRQLMINLMYLVLTAMLALNVSAEIINAFFMIDRGIEGSNNVIDESNEFTLTALEKNAEQDLSKYRPLVDAAKEVRILSREFNTYIDSLRQQLVDATGGYYPEDHEKYAGRPKGYKNKDITTRVLGEGPEGAELKEKILNSRQELLSVINQLDGTEGTSINEESLAELEKSITLNISDDWETKVKKPVSWQHFTFNHMPLASTFPIFRKFQNDMKSSEAAVLNYLVNQVGATTFKVDNFIPIASAPKSYVIAGEPYKADITIGASSRSVYENMSIKVNGSSLNVEDGIASYETRTSGTGVKSYKVDITLTNPTTGEVETYSKDFEYEVGRRSVTVSADKMNVFYIGVENPVSVVAAGVSSNDLRVSGSGGGLSLSRAGNGKYTATVSQPGEAKITVSGGGLSSTSFDFRVKRIPDPVARLSRSSGGEMGNGEFKAQQGVGAFLDNFDFDAKCDIQGYNLVYVPKRQDPVESVNPGARYNDKSRRLVGQAKPGDIYYFENVKARCPGDKAGRTINSMVFKIK</sequence>
<dbReference type="Pfam" id="PF12080">
    <property type="entry name" value="GldM_4th"/>
    <property type="match status" value="1"/>
</dbReference>
<reference evidence="5 6" key="1">
    <citation type="submission" date="2017-10" db="EMBL/GenBank/DDBJ databases">
        <title>The draft genome sequence of Lewinella nigricans NBRC 102662.</title>
        <authorList>
            <person name="Wang K."/>
        </authorList>
    </citation>
    <scope>NUCLEOTIDE SEQUENCE [LARGE SCALE GENOMIC DNA]</scope>
    <source>
        <strain evidence="5 6">NBRC 102662</strain>
    </source>
</reference>
<dbReference type="NCBIfam" id="TIGR03517">
    <property type="entry name" value="GldM_gliding"/>
    <property type="match status" value="1"/>
</dbReference>
<dbReference type="Pfam" id="PF12081">
    <property type="entry name" value="GldM_1st"/>
    <property type="match status" value="1"/>
</dbReference>
<dbReference type="Pfam" id="PF21602">
    <property type="entry name" value="GldM_3rd"/>
    <property type="match status" value="1"/>
</dbReference>
<dbReference type="InterPro" id="IPR019859">
    <property type="entry name" value="Motility-assoc_prot_GldM"/>
</dbReference>
<evidence type="ECO:0000313" key="6">
    <source>
        <dbReference type="Proteomes" id="UP000223913"/>
    </source>
</evidence>
<evidence type="ECO:0000259" key="4">
    <source>
        <dbReference type="Pfam" id="PF21602"/>
    </source>
</evidence>
<dbReference type="Proteomes" id="UP000223913">
    <property type="component" value="Unassembled WGS sequence"/>
</dbReference>
<keyword evidence="6" id="KW-1185">Reference proteome</keyword>
<name>A0A2D0N0Y7_FLAN2</name>
<evidence type="ECO:0000259" key="1">
    <source>
        <dbReference type="Pfam" id="PF12080"/>
    </source>
</evidence>
<dbReference type="InterPro" id="IPR048406">
    <property type="entry name" value="GldM_Ig-like-2"/>
</dbReference>
<dbReference type="InterPro" id="IPR048405">
    <property type="entry name" value="GldM_Ig-like-1"/>
</dbReference>
<dbReference type="Pfam" id="PF21601">
    <property type="entry name" value="GldM_2nd"/>
    <property type="match status" value="1"/>
</dbReference>
<feature type="domain" description="Gliding motility-associated protein GldM C-terminal" evidence="1">
    <location>
        <begin position="420"/>
        <end position="526"/>
    </location>
</feature>
<evidence type="ECO:0000313" key="5">
    <source>
        <dbReference type="EMBL" id="PHN02038.1"/>
    </source>
</evidence>
<evidence type="ECO:0008006" key="7">
    <source>
        <dbReference type="Google" id="ProtNLM"/>
    </source>
</evidence>
<dbReference type="AlphaFoldDB" id="A0A2D0N0Y7"/>
<dbReference type="OrthoDB" id="1490890at2"/>
<evidence type="ECO:0000259" key="2">
    <source>
        <dbReference type="Pfam" id="PF12081"/>
    </source>
</evidence>
<feature type="domain" description="Gliding motility-associated protein GldM second immunoglobulin-like" evidence="4">
    <location>
        <begin position="338"/>
        <end position="417"/>
    </location>
</feature>
<accession>A0A2D0N0Y7</accession>
<dbReference type="RefSeq" id="WP_099154532.1">
    <property type="nucleotide sequence ID" value="NZ_PDUD01000045.1"/>
</dbReference>
<gene>
    <name evidence="5" type="ORF">CRP01_33930</name>
</gene>